<proteinExistence type="predicted"/>
<dbReference type="EMBL" id="BAABFB010000066">
    <property type="protein sequence ID" value="GAA4486252.1"/>
    <property type="molecule type" value="Genomic_DNA"/>
</dbReference>
<evidence type="ECO:0000313" key="3">
    <source>
        <dbReference type="Proteomes" id="UP001501183"/>
    </source>
</evidence>
<evidence type="ECO:0000313" key="2">
    <source>
        <dbReference type="EMBL" id="GAA4486252.1"/>
    </source>
</evidence>
<keyword evidence="3" id="KW-1185">Reference proteome</keyword>
<name>A0ABP8PHC6_9NOCA</name>
<protein>
    <submittedName>
        <fullName evidence="2">Uncharacterized protein</fullName>
    </submittedName>
</protein>
<comment type="caution">
    <text evidence="2">The sequence shown here is derived from an EMBL/GenBank/DDBJ whole genome shotgun (WGS) entry which is preliminary data.</text>
</comment>
<accession>A0ABP8PHC6</accession>
<gene>
    <name evidence="2" type="ORF">GCM10023094_42310</name>
</gene>
<dbReference type="Proteomes" id="UP001501183">
    <property type="component" value="Unassembled WGS sequence"/>
</dbReference>
<evidence type="ECO:0000256" key="1">
    <source>
        <dbReference type="SAM" id="MobiDB-lite"/>
    </source>
</evidence>
<feature type="region of interest" description="Disordered" evidence="1">
    <location>
        <begin position="1"/>
        <end position="24"/>
    </location>
</feature>
<sequence>MATDPTPTDPDSAATGHSAAPGTDTDWTFYAVVGTSVQGGHTLARLGPEATALDALRLAVQAVNHTAYSMFEQGVQGDPCAESLLLERLPVTRFSIERRRPGSAEFDATWALTGGRHQRSRARRVA</sequence>
<dbReference type="RefSeq" id="WP_345349814.1">
    <property type="nucleotide sequence ID" value="NZ_BAABFB010000066.1"/>
</dbReference>
<organism evidence="2 3">
    <name type="scientific">Rhodococcus olei</name>
    <dbReference type="NCBI Taxonomy" id="2161675"/>
    <lineage>
        <taxon>Bacteria</taxon>
        <taxon>Bacillati</taxon>
        <taxon>Actinomycetota</taxon>
        <taxon>Actinomycetes</taxon>
        <taxon>Mycobacteriales</taxon>
        <taxon>Nocardiaceae</taxon>
        <taxon>Rhodococcus</taxon>
    </lineage>
</organism>
<reference evidence="3" key="1">
    <citation type="journal article" date="2019" name="Int. J. Syst. Evol. Microbiol.">
        <title>The Global Catalogue of Microorganisms (GCM) 10K type strain sequencing project: providing services to taxonomists for standard genome sequencing and annotation.</title>
        <authorList>
            <consortium name="The Broad Institute Genomics Platform"/>
            <consortium name="The Broad Institute Genome Sequencing Center for Infectious Disease"/>
            <person name="Wu L."/>
            <person name="Ma J."/>
        </authorList>
    </citation>
    <scope>NUCLEOTIDE SEQUENCE [LARGE SCALE GENOMIC DNA]</scope>
    <source>
        <strain evidence="3">JCM 32206</strain>
    </source>
</reference>